<evidence type="ECO:0000256" key="3">
    <source>
        <dbReference type="ARBA" id="ARBA00022722"/>
    </source>
</evidence>
<name>A0ABX2RBY8_9THEO</name>
<reference evidence="8 9" key="1">
    <citation type="submission" date="2020-07" db="EMBL/GenBank/DDBJ databases">
        <title>Genomic Encyclopedia of Type Strains, Phase III (KMG-III): the genomes of soil and plant-associated and newly described type strains.</title>
        <authorList>
            <person name="Whitman W."/>
        </authorList>
    </citation>
    <scope>NUCLEOTIDE SEQUENCE [LARGE SCALE GENOMIC DNA]</scope>
    <source>
        <strain evidence="8 9">DSM 11255</strain>
    </source>
</reference>
<dbReference type="GO" id="GO:0008855">
    <property type="term" value="F:exodeoxyribonuclease VII activity"/>
    <property type="evidence" value="ECO:0007669"/>
    <property type="project" value="UniProtKB-EC"/>
</dbReference>
<evidence type="ECO:0000313" key="8">
    <source>
        <dbReference type="EMBL" id="NYE58701.1"/>
    </source>
</evidence>
<dbReference type="PIRSF" id="PIRSF006488">
    <property type="entry name" value="Exonuc_VII_S"/>
    <property type="match status" value="1"/>
</dbReference>
<comment type="similarity">
    <text evidence="1 6">Belongs to the XseB family.</text>
</comment>
<organism evidence="8 9">
    <name type="scientific">Carboxydothermus ferrireducens DSM 11255</name>
    <dbReference type="NCBI Taxonomy" id="1119529"/>
    <lineage>
        <taxon>Bacteria</taxon>
        <taxon>Bacillati</taxon>
        <taxon>Bacillota</taxon>
        <taxon>Clostridia</taxon>
        <taxon>Thermoanaerobacterales</taxon>
        <taxon>Thermoanaerobacteraceae</taxon>
        <taxon>Carboxydothermus</taxon>
    </lineage>
</organism>
<keyword evidence="3 6" id="KW-0540">Nuclease</keyword>
<comment type="function">
    <text evidence="6">Bidirectionally degrades single-stranded DNA into large acid-insoluble oligonucleotides, which are then degraded further into small acid-soluble oligonucleotides.</text>
</comment>
<evidence type="ECO:0000256" key="7">
    <source>
        <dbReference type="SAM" id="Coils"/>
    </source>
</evidence>
<keyword evidence="7" id="KW-0175">Coiled coil</keyword>
<evidence type="ECO:0000256" key="1">
    <source>
        <dbReference type="ARBA" id="ARBA00009998"/>
    </source>
</evidence>
<comment type="subunit">
    <text evidence="6">Heterooligomer composed of large and small subunits.</text>
</comment>
<protein>
    <recommendedName>
        <fullName evidence="6">Exodeoxyribonuclease 7 small subunit</fullName>
        <ecNumber evidence="6">3.1.11.6</ecNumber>
    </recommendedName>
    <alternativeName>
        <fullName evidence="6">Exodeoxyribonuclease VII small subunit</fullName>
        <shortName evidence="6">Exonuclease VII small subunit</shortName>
    </alternativeName>
</protein>
<evidence type="ECO:0000256" key="2">
    <source>
        <dbReference type="ARBA" id="ARBA00022490"/>
    </source>
</evidence>
<dbReference type="RefSeq" id="WP_226986703.1">
    <property type="nucleotide sequence ID" value="NZ_ATYG01000011.1"/>
</dbReference>
<dbReference type="Pfam" id="PF02609">
    <property type="entry name" value="Exonuc_VII_S"/>
    <property type="match status" value="1"/>
</dbReference>
<keyword evidence="4 6" id="KW-0378">Hydrolase</keyword>
<dbReference type="EC" id="3.1.11.6" evidence="6"/>
<evidence type="ECO:0000256" key="4">
    <source>
        <dbReference type="ARBA" id="ARBA00022801"/>
    </source>
</evidence>
<evidence type="ECO:0000256" key="6">
    <source>
        <dbReference type="HAMAP-Rule" id="MF_00337"/>
    </source>
</evidence>
<evidence type="ECO:0000256" key="5">
    <source>
        <dbReference type="ARBA" id="ARBA00022839"/>
    </source>
</evidence>
<dbReference type="NCBIfam" id="TIGR01280">
    <property type="entry name" value="xseB"/>
    <property type="match status" value="1"/>
</dbReference>
<sequence length="78" mass="9148">MMTFEEAMNRLNEIVERLERGNVGLEESLALFEEGLKLHRFCSEKLKELELKLVEVQEDEAGEVTFEEIVEMEDDLPF</sequence>
<evidence type="ECO:0000313" key="9">
    <source>
        <dbReference type="Proteomes" id="UP000604066"/>
    </source>
</evidence>
<gene>
    <name evidence="6" type="primary">xseB</name>
    <name evidence="8" type="ORF">HDG70_002452</name>
</gene>
<dbReference type="PANTHER" id="PTHR34137:SF1">
    <property type="entry name" value="EXODEOXYRIBONUCLEASE 7 SMALL SUBUNIT"/>
    <property type="match status" value="1"/>
</dbReference>
<dbReference type="SUPFAM" id="SSF116842">
    <property type="entry name" value="XseB-like"/>
    <property type="match status" value="1"/>
</dbReference>
<comment type="subcellular location">
    <subcellularLocation>
        <location evidence="6">Cytoplasm</location>
    </subcellularLocation>
</comment>
<feature type="coiled-coil region" evidence="7">
    <location>
        <begin position="1"/>
        <end position="59"/>
    </location>
</feature>
<dbReference type="HAMAP" id="MF_00337">
    <property type="entry name" value="Exonuc_7_S"/>
    <property type="match status" value="1"/>
</dbReference>
<proteinExistence type="inferred from homology"/>
<comment type="catalytic activity">
    <reaction evidence="6">
        <text>Exonucleolytic cleavage in either 5'- to 3'- or 3'- to 5'-direction to yield nucleoside 5'-phosphates.</text>
        <dbReference type="EC" id="3.1.11.6"/>
    </reaction>
</comment>
<dbReference type="Gene3D" id="1.10.287.1040">
    <property type="entry name" value="Exonuclease VII, small subunit"/>
    <property type="match status" value="1"/>
</dbReference>
<dbReference type="PANTHER" id="PTHR34137">
    <property type="entry name" value="EXODEOXYRIBONUCLEASE 7 SMALL SUBUNIT"/>
    <property type="match status" value="1"/>
</dbReference>
<keyword evidence="5 6" id="KW-0269">Exonuclease</keyword>
<dbReference type="InterPro" id="IPR037004">
    <property type="entry name" value="Exonuc_VII_ssu_sf"/>
</dbReference>
<comment type="caution">
    <text evidence="8">The sequence shown here is derived from an EMBL/GenBank/DDBJ whole genome shotgun (WGS) entry which is preliminary data.</text>
</comment>
<dbReference type="InterPro" id="IPR003761">
    <property type="entry name" value="Exonuc_VII_S"/>
</dbReference>
<dbReference type="Proteomes" id="UP000604066">
    <property type="component" value="Unassembled WGS sequence"/>
</dbReference>
<accession>A0ABX2RBY8</accession>
<keyword evidence="9" id="KW-1185">Reference proteome</keyword>
<keyword evidence="2 6" id="KW-0963">Cytoplasm</keyword>
<dbReference type="EMBL" id="JACCBS010000003">
    <property type="protein sequence ID" value="NYE58701.1"/>
    <property type="molecule type" value="Genomic_DNA"/>
</dbReference>